<dbReference type="Gene3D" id="3.60.10.10">
    <property type="entry name" value="Endonuclease/exonuclease/phosphatase"/>
    <property type="match status" value="1"/>
</dbReference>
<organism evidence="2 3">
    <name type="scientific">Gossypium stocksii</name>
    <dbReference type="NCBI Taxonomy" id="47602"/>
    <lineage>
        <taxon>Eukaryota</taxon>
        <taxon>Viridiplantae</taxon>
        <taxon>Streptophyta</taxon>
        <taxon>Embryophyta</taxon>
        <taxon>Tracheophyta</taxon>
        <taxon>Spermatophyta</taxon>
        <taxon>Magnoliopsida</taxon>
        <taxon>eudicotyledons</taxon>
        <taxon>Gunneridae</taxon>
        <taxon>Pentapetalae</taxon>
        <taxon>rosids</taxon>
        <taxon>malvids</taxon>
        <taxon>Malvales</taxon>
        <taxon>Malvaceae</taxon>
        <taxon>Malvoideae</taxon>
        <taxon>Gossypium</taxon>
    </lineage>
</organism>
<dbReference type="Proteomes" id="UP000828251">
    <property type="component" value="Unassembled WGS sequence"/>
</dbReference>
<dbReference type="AlphaFoldDB" id="A0A9D3UA69"/>
<sequence length="549" mass="65473">MDDGPSNEERPICFNEKKNRLRPNFLQEVAFQIDSSERHRERSDFYQNKDLLKEYCPHIFFFMETKVDRSRMERLRRKFRYQNGIEVAANGTRGGLSLGWTNEVDIRLLGYNDSCIDVMVTDSYNRLDWHFTGFYGAPDVRDRVGSWNLLRNLSHNFSEAWVVIGDFNEILSNQEKYGGRPREEKQTEAFSDTLDYCGLTDLGYQGRWYTWERGNFESTNIRERLHREVANLQWYKSFSNYKLVHLPNSTSDHCPIFLDLDLSENDKYVVKNRDFRFEKIWLLDESCHDEVKLLWDLNKHLNIPERLHAVSEGLSKWAMRIRRKKDGKLNSLKSRLNFLYNAPPNDETLEEIIEAKLELNLEIDKTEIYWEQRARSNWLKNEDRNTSFFHSLASNRCRMNKIMRIRCADGSFITEEDEMMKMVVNYFKELFTSSWQRDDDNTYEGVFSRISPFMNEQLLREFKVEDFREALWEIEPTKAPGVDGFHAIFFQKFWHIIEQDVAKFCLQVINREISLHEVNSTKIILIPKVRDADTMSLFRPISFVRSYTK</sequence>
<dbReference type="EMBL" id="JAIQCV010000013">
    <property type="protein sequence ID" value="KAH1032635.1"/>
    <property type="molecule type" value="Genomic_DNA"/>
</dbReference>
<reference evidence="2 3" key="1">
    <citation type="journal article" date="2021" name="Plant Biotechnol. J.">
        <title>Multi-omics assisted identification of the key and species-specific regulatory components of drought-tolerant mechanisms in Gossypium stocksii.</title>
        <authorList>
            <person name="Yu D."/>
            <person name="Ke L."/>
            <person name="Zhang D."/>
            <person name="Wu Y."/>
            <person name="Sun Y."/>
            <person name="Mei J."/>
            <person name="Sun J."/>
            <person name="Sun Y."/>
        </authorList>
    </citation>
    <scope>NUCLEOTIDE SEQUENCE [LARGE SCALE GENOMIC DNA]</scope>
    <source>
        <strain evidence="3">cv. E1</strain>
        <tissue evidence="2">Leaf</tissue>
    </source>
</reference>
<dbReference type="InterPro" id="IPR036691">
    <property type="entry name" value="Endo/exonu/phosph_ase_sf"/>
</dbReference>
<protein>
    <recommendedName>
        <fullName evidence="1">Endonuclease/exonuclease/phosphatase domain-containing protein</fullName>
    </recommendedName>
</protein>
<name>A0A9D3UA69_9ROSI</name>
<dbReference type="PANTHER" id="PTHR33710:SF62">
    <property type="entry name" value="DUF4283 DOMAIN PROTEIN"/>
    <property type="match status" value="1"/>
</dbReference>
<gene>
    <name evidence="2" type="ORF">J1N35_044809</name>
</gene>
<proteinExistence type="predicted"/>
<dbReference type="InterPro" id="IPR005135">
    <property type="entry name" value="Endo/exonuclease/phosphatase"/>
</dbReference>
<dbReference type="SUPFAM" id="SSF56219">
    <property type="entry name" value="DNase I-like"/>
    <property type="match status" value="1"/>
</dbReference>
<dbReference type="PANTHER" id="PTHR33710">
    <property type="entry name" value="BNAC02G09200D PROTEIN"/>
    <property type="match status" value="1"/>
</dbReference>
<accession>A0A9D3UA69</accession>
<keyword evidence="3" id="KW-1185">Reference proteome</keyword>
<feature type="domain" description="Endonuclease/exonuclease/phosphatase" evidence="1">
    <location>
        <begin position="50"/>
        <end position="213"/>
    </location>
</feature>
<dbReference type="Pfam" id="PF03372">
    <property type="entry name" value="Exo_endo_phos"/>
    <property type="match status" value="1"/>
</dbReference>
<evidence type="ECO:0000259" key="1">
    <source>
        <dbReference type="Pfam" id="PF03372"/>
    </source>
</evidence>
<dbReference type="OrthoDB" id="1001419at2759"/>
<comment type="caution">
    <text evidence="2">The sequence shown here is derived from an EMBL/GenBank/DDBJ whole genome shotgun (WGS) entry which is preliminary data.</text>
</comment>
<evidence type="ECO:0000313" key="2">
    <source>
        <dbReference type="EMBL" id="KAH1032635.1"/>
    </source>
</evidence>
<evidence type="ECO:0000313" key="3">
    <source>
        <dbReference type="Proteomes" id="UP000828251"/>
    </source>
</evidence>